<keyword evidence="9" id="KW-1185">Reference proteome</keyword>
<dbReference type="PROSITE" id="PS51257">
    <property type="entry name" value="PROKAR_LIPOPROTEIN"/>
    <property type="match status" value="1"/>
</dbReference>
<evidence type="ECO:0000256" key="2">
    <source>
        <dbReference type="ARBA" id="ARBA00006275"/>
    </source>
</evidence>
<keyword evidence="4" id="KW-0472">Membrane</keyword>
<accession>A0ABV5J3P9</accession>
<evidence type="ECO:0000313" key="8">
    <source>
        <dbReference type="EMBL" id="MFB9211425.1"/>
    </source>
</evidence>
<feature type="domain" description="RagB/SusD" evidence="6">
    <location>
        <begin position="329"/>
        <end position="423"/>
    </location>
</feature>
<comment type="similarity">
    <text evidence="2">Belongs to the SusD family.</text>
</comment>
<dbReference type="CDD" id="cd08977">
    <property type="entry name" value="SusD"/>
    <property type="match status" value="1"/>
</dbReference>
<evidence type="ECO:0000256" key="5">
    <source>
        <dbReference type="ARBA" id="ARBA00023237"/>
    </source>
</evidence>
<evidence type="ECO:0000256" key="3">
    <source>
        <dbReference type="ARBA" id="ARBA00022729"/>
    </source>
</evidence>
<reference evidence="8 9" key="1">
    <citation type="submission" date="2024-09" db="EMBL/GenBank/DDBJ databases">
        <authorList>
            <person name="Sun Q."/>
            <person name="Mori K."/>
        </authorList>
    </citation>
    <scope>NUCLEOTIDE SEQUENCE [LARGE SCALE GENOMIC DNA]</scope>
    <source>
        <strain evidence="8 9">CECT 7682</strain>
    </source>
</reference>
<name>A0ABV5J3P9_9BACT</name>
<dbReference type="InterPro" id="IPR033985">
    <property type="entry name" value="SusD-like_N"/>
</dbReference>
<gene>
    <name evidence="8" type="ORF">ACFFUR_06385</name>
</gene>
<feature type="domain" description="SusD-like N-terminal" evidence="7">
    <location>
        <begin position="47"/>
        <end position="223"/>
    </location>
</feature>
<dbReference type="Pfam" id="PF14322">
    <property type="entry name" value="SusD-like_3"/>
    <property type="match status" value="1"/>
</dbReference>
<evidence type="ECO:0000259" key="6">
    <source>
        <dbReference type="Pfam" id="PF07980"/>
    </source>
</evidence>
<dbReference type="EMBL" id="JBHMEW010000048">
    <property type="protein sequence ID" value="MFB9211425.1"/>
    <property type="molecule type" value="Genomic_DNA"/>
</dbReference>
<dbReference type="SUPFAM" id="SSF48452">
    <property type="entry name" value="TPR-like"/>
    <property type="match status" value="1"/>
</dbReference>
<dbReference type="InterPro" id="IPR012944">
    <property type="entry name" value="SusD_RagB_dom"/>
</dbReference>
<dbReference type="Pfam" id="PF07980">
    <property type="entry name" value="SusD_RagB"/>
    <property type="match status" value="1"/>
</dbReference>
<organism evidence="8 9">
    <name type="scientific">Echinicola jeungdonensis</name>
    <dbReference type="NCBI Taxonomy" id="709343"/>
    <lineage>
        <taxon>Bacteria</taxon>
        <taxon>Pseudomonadati</taxon>
        <taxon>Bacteroidota</taxon>
        <taxon>Cytophagia</taxon>
        <taxon>Cytophagales</taxon>
        <taxon>Cyclobacteriaceae</taxon>
        <taxon>Echinicola</taxon>
    </lineage>
</organism>
<evidence type="ECO:0000256" key="1">
    <source>
        <dbReference type="ARBA" id="ARBA00004442"/>
    </source>
</evidence>
<dbReference type="RefSeq" id="WP_290246610.1">
    <property type="nucleotide sequence ID" value="NZ_JAUFQT010000001.1"/>
</dbReference>
<evidence type="ECO:0000259" key="7">
    <source>
        <dbReference type="Pfam" id="PF14322"/>
    </source>
</evidence>
<dbReference type="Gene3D" id="1.25.40.390">
    <property type="match status" value="1"/>
</dbReference>
<dbReference type="Proteomes" id="UP001589654">
    <property type="component" value="Unassembled WGS sequence"/>
</dbReference>
<comment type="subcellular location">
    <subcellularLocation>
        <location evidence="1">Cell outer membrane</location>
    </subcellularLocation>
</comment>
<evidence type="ECO:0000313" key="9">
    <source>
        <dbReference type="Proteomes" id="UP001589654"/>
    </source>
</evidence>
<evidence type="ECO:0000256" key="4">
    <source>
        <dbReference type="ARBA" id="ARBA00023136"/>
    </source>
</evidence>
<keyword evidence="5" id="KW-0998">Cell outer membrane</keyword>
<comment type="caution">
    <text evidence="8">The sequence shown here is derived from an EMBL/GenBank/DDBJ whole genome shotgun (WGS) entry which is preliminary data.</text>
</comment>
<proteinExistence type="inferred from homology"/>
<keyword evidence="3" id="KW-0732">Signal</keyword>
<sequence length="457" mass="51023">MDKAIKINQIIYAACFLFFGSTACDTLDQEPVNTIETEGAITSFSDAQLVLKGMYDELQSGNYYGLRYLYYQDVYADNLLHSGTFTTDQEISSRRINPSNLQISSTWATLYKIIGTANFMLEVLPDIQNLSSSQAAAIEGEARFVRALVYFDLLKIFGGVPIVTDFVTTTSEVSLAGRASETEVYNFIIEDLEFAENNLGNTPNAPFRANNWAATALLARVHLQVGNYALAIQKATEVINAGYILLPNYGDISRIKGNNEMIFELNFTNNVGDQNGLAISSDPSTSGQKFYVRPAFYNAFVASANQGDERFSTSVLEQGNNLRVIKYFRVSTSDDNVPILRLAEMYLIRAEANARRIGSGFTTGAIIDDINIIRQRADLDPLLLTDIPTIAGALEEILEQRRFEFAFEGHRYSDLRRYGLADDLFPPGESFRELWPIPLQELELNENLVQNNGYSSE</sequence>
<dbReference type="InterPro" id="IPR011990">
    <property type="entry name" value="TPR-like_helical_dom_sf"/>
</dbReference>
<protein>
    <submittedName>
        <fullName evidence="8">RagB/SusD family nutrient uptake outer membrane protein</fullName>
    </submittedName>
</protein>